<keyword evidence="3" id="KW-1003">Cell membrane</keyword>
<dbReference type="InterPro" id="IPR005170">
    <property type="entry name" value="Transptr-assoc_dom"/>
</dbReference>
<evidence type="ECO:0000256" key="7">
    <source>
        <dbReference type="ARBA" id="ARBA00023122"/>
    </source>
</evidence>
<dbReference type="NCBIfam" id="TIGR03520">
    <property type="entry name" value="GldE"/>
    <property type="match status" value="1"/>
</dbReference>
<dbReference type="InterPro" id="IPR000644">
    <property type="entry name" value="CBS_dom"/>
</dbReference>
<feature type="domain" description="CBS" evidence="11">
    <location>
        <begin position="294"/>
        <end position="351"/>
    </location>
</feature>
<keyword evidence="7 9" id="KW-0129">CBS domain</keyword>
<evidence type="ECO:0000256" key="8">
    <source>
        <dbReference type="ARBA" id="ARBA00023136"/>
    </source>
</evidence>
<dbReference type="Pfam" id="PF00571">
    <property type="entry name" value="CBS"/>
    <property type="match status" value="2"/>
</dbReference>
<evidence type="ECO:0000256" key="1">
    <source>
        <dbReference type="ARBA" id="ARBA00004651"/>
    </source>
</evidence>
<gene>
    <name evidence="12" type="ORF">NH26_13090</name>
</gene>
<dbReference type="EMBL" id="JRYR02000001">
    <property type="protein sequence ID" value="OHX67209.1"/>
    <property type="molecule type" value="Genomic_DNA"/>
</dbReference>
<sequence>MEGDLSHPVMPLLTLILQDIPWGAALIVVLLLILSGIISGSEVAFFSLSADQIKECREGEDSVGKKVFQLLQIPQILLATILICNNFVNVAIVMISTFIAWTIADSIGIARDGAEVFITLTFVVTALVVFIGEIVPKIYATKNSLNFAKSMVTFWQVAIKIFKPFALLLTSMGNTMERALANRNYNLEVSVNEFDQAVSLATQHQVDDKASEMLKGIVRFGSKTVKQIMVSRTDMDALDIEIDFHELMDHINKNSFSRLPVYDDTIDSLVGIIYIKDLLPYLDKNEHFEWKRIIRKDIYYVPESKKIDELLRDFQERRVHMAIIVDEYGGTTGLVTLEDIIEEIVGEINDEFDGDLVQDYISTDASFNLDGKTSLIDFERLVMLPADYFDKVKGESDSIGGLILELLQEMPKTGKKIDYKDITFTIRAVDKKRIKTVHVKFNDEEHVRRLQAEFEEDETQP</sequence>
<evidence type="ECO:0000313" key="12">
    <source>
        <dbReference type="EMBL" id="OHX67209.1"/>
    </source>
</evidence>
<evidence type="ECO:0000256" key="10">
    <source>
        <dbReference type="SAM" id="Phobius"/>
    </source>
</evidence>
<evidence type="ECO:0000313" key="13">
    <source>
        <dbReference type="Proteomes" id="UP000179797"/>
    </source>
</evidence>
<keyword evidence="6 10" id="KW-1133">Transmembrane helix</keyword>
<dbReference type="PANTHER" id="PTHR22777">
    <property type="entry name" value="HEMOLYSIN-RELATED"/>
    <property type="match status" value="1"/>
</dbReference>
<dbReference type="InterPro" id="IPR002550">
    <property type="entry name" value="CNNM"/>
</dbReference>
<dbReference type="InterPro" id="IPR016169">
    <property type="entry name" value="FAD-bd_PCMH_sub2"/>
</dbReference>
<dbReference type="Gene3D" id="3.30.465.10">
    <property type="match status" value="1"/>
</dbReference>
<dbReference type="SUPFAM" id="SSF54631">
    <property type="entry name" value="CBS-domain pair"/>
    <property type="match status" value="1"/>
</dbReference>
<dbReference type="PANTHER" id="PTHR22777:SF32">
    <property type="entry name" value="UPF0053 INNER MEMBRANE PROTEIN YFJD"/>
    <property type="match status" value="1"/>
</dbReference>
<evidence type="ECO:0000256" key="4">
    <source>
        <dbReference type="ARBA" id="ARBA00022692"/>
    </source>
</evidence>
<dbReference type="STRING" id="915059.NH26_13090"/>
<evidence type="ECO:0000256" key="3">
    <source>
        <dbReference type="ARBA" id="ARBA00022475"/>
    </source>
</evidence>
<dbReference type="Proteomes" id="UP000179797">
    <property type="component" value="Unassembled WGS sequence"/>
</dbReference>
<evidence type="ECO:0000256" key="5">
    <source>
        <dbReference type="ARBA" id="ARBA00022737"/>
    </source>
</evidence>
<dbReference type="Pfam" id="PF03471">
    <property type="entry name" value="CorC_HlyC"/>
    <property type="match status" value="1"/>
</dbReference>
<dbReference type="CDD" id="cd04590">
    <property type="entry name" value="CBS_pair_CorC_HlyC_assoc"/>
    <property type="match status" value="1"/>
</dbReference>
<name>A0A1S1Z1Q9_FLAPC</name>
<dbReference type="PROSITE" id="PS51371">
    <property type="entry name" value="CBS"/>
    <property type="match status" value="2"/>
</dbReference>
<dbReference type="InterPro" id="IPR046342">
    <property type="entry name" value="CBS_dom_sf"/>
</dbReference>
<comment type="caution">
    <text evidence="12">The sequence shown here is derived from an EMBL/GenBank/DDBJ whole genome shotgun (WGS) entry which is preliminary data.</text>
</comment>
<dbReference type="GO" id="GO:0005886">
    <property type="term" value="C:plasma membrane"/>
    <property type="evidence" value="ECO:0007669"/>
    <property type="project" value="UniProtKB-SubCell"/>
</dbReference>
<reference evidence="12 13" key="1">
    <citation type="journal article" date="2012" name="Int. J. Syst. Evol. Microbiol.">
        <title>Flammeovirga pacifica sp. nov., isolated from deep-sea sediment.</title>
        <authorList>
            <person name="Xu H."/>
            <person name="Fu Y."/>
            <person name="Yang N."/>
            <person name="Ding Z."/>
            <person name="Lai Q."/>
            <person name="Zeng R."/>
        </authorList>
    </citation>
    <scope>NUCLEOTIDE SEQUENCE [LARGE SCALE GENOMIC DNA]</scope>
    <source>
        <strain evidence="13">DSM 24597 / LMG 26175 / WPAGA1</strain>
    </source>
</reference>
<proteinExistence type="inferred from homology"/>
<dbReference type="SMART" id="SM01091">
    <property type="entry name" value="CorC_HlyC"/>
    <property type="match status" value="1"/>
</dbReference>
<comment type="subcellular location">
    <subcellularLocation>
        <location evidence="1">Cell membrane</location>
        <topology evidence="1">Multi-pass membrane protein</topology>
    </subcellularLocation>
</comment>
<evidence type="ECO:0000256" key="2">
    <source>
        <dbReference type="ARBA" id="ARBA00006337"/>
    </source>
</evidence>
<dbReference type="OrthoDB" id="9798188at2"/>
<dbReference type="SMART" id="SM00116">
    <property type="entry name" value="CBS"/>
    <property type="match status" value="2"/>
</dbReference>
<accession>A0A1S1Z1Q9</accession>
<dbReference type="AlphaFoldDB" id="A0A1S1Z1Q9"/>
<dbReference type="RefSeq" id="WP_052432115.1">
    <property type="nucleotide sequence ID" value="NZ_JRYR02000001.1"/>
</dbReference>
<evidence type="ECO:0000259" key="11">
    <source>
        <dbReference type="PROSITE" id="PS51371"/>
    </source>
</evidence>
<keyword evidence="13" id="KW-1185">Reference proteome</keyword>
<evidence type="ECO:0000256" key="9">
    <source>
        <dbReference type="PROSITE-ProRule" id="PRU00703"/>
    </source>
</evidence>
<dbReference type="InterPro" id="IPR019862">
    <property type="entry name" value="Motility-assoc_prot_GldE"/>
</dbReference>
<keyword evidence="4 10" id="KW-0812">Transmembrane</keyword>
<dbReference type="SUPFAM" id="SSF56176">
    <property type="entry name" value="FAD-binding/transporter-associated domain-like"/>
    <property type="match status" value="1"/>
</dbReference>
<protein>
    <recommendedName>
        <fullName evidence="11">CBS domain-containing protein</fullName>
    </recommendedName>
</protein>
<dbReference type="InterPro" id="IPR044751">
    <property type="entry name" value="Ion_transp-like_CBS"/>
</dbReference>
<evidence type="ECO:0000256" key="6">
    <source>
        <dbReference type="ARBA" id="ARBA00022989"/>
    </source>
</evidence>
<dbReference type="GO" id="GO:0050660">
    <property type="term" value="F:flavin adenine dinucleotide binding"/>
    <property type="evidence" value="ECO:0007669"/>
    <property type="project" value="InterPro"/>
</dbReference>
<keyword evidence="5" id="KW-0677">Repeat</keyword>
<feature type="domain" description="CBS" evidence="11">
    <location>
        <begin position="229"/>
        <end position="289"/>
    </location>
</feature>
<dbReference type="InterPro" id="IPR036318">
    <property type="entry name" value="FAD-bd_PCMH-like_sf"/>
</dbReference>
<dbReference type="FunFam" id="3.10.580.10:FF:000002">
    <property type="entry name" value="Magnesium/cobalt efflux protein CorC"/>
    <property type="match status" value="1"/>
</dbReference>
<keyword evidence="8 10" id="KW-0472">Membrane</keyword>
<feature type="transmembrane region" description="Helical" evidence="10">
    <location>
        <begin position="76"/>
        <end position="104"/>
    </location>
</feature>
<feature type="transmembrane region" description="Helical" evidence="10">
    <location>
        <begin position="20"/>
        <end position="48"/>
    </location>
</feature>
<dbReference type="Gene3D" id="3.10.580.10">
    <property type="entry name" value="CBS-domain"/>
    <property type="match status" value="1"/>
</dbReference>
<comment type="similarity">
    <text evidence="2">Belongs to the UPF0053 family.</text>
</comment>
<dbReference type="Pfam" id="PF01595">
    <property type="entry name" value="CNNM"/>
    <property type="match status" value="1"/>
</dbReference>
<organism evidence="12 13">
    <name type="scientific">Flammeovirga pacifica</name>
    <dbReference type="NCBI Taxonomy" id="915059"/>
    <lineage>
        <taxon>Bacteria</taxon>
        <taxon>Pseudomonadati</taxon>
        <taxon>Bacteroidota</taxon>
        <taxon>Cytophagia</taxon>
        <taxon>Cytophagales</taxon>
        <taxon>Flammeovirgaceae</taxon>
        <taxon>Flammeovirga</taxon>
    </lineage>
</organism>
<feature type="transmembrane region" description="Helical" evidence="10">
    <location>
        <begin position="116"/>
        <end position="135"/>
    </location>
</feature>